<evidence type="ECO:0008006" key="4">
    <source>
        <dbReference type="Google" id="ProtNLM"/>
    </source>
</evidence>
<dbReference type="EMBL" id="AOMA01000031">
    <property type="protein sequence ID" value="EMA44428.1"/>
    <property type="molecule type" value="Genomic_DNA"/>
</dbReference>
<dbReference type="AlphaFoldDB" id="M0MGF9"/>
<dbReference type="eggNOG" id="arCOG04551">
    <property type="taxonomic scope" value="Archaea"/>
</dbReference>
<protein>
    <recommendedName>
        <fullName evidence="4">DUF2064 domain-containing protein</fullName>
    </recommendedName>
</protein>
<dbReference type="PANTHER" id="PTHR36529:SF1">
    <property type="entry name" value="GLYCOSYLTRANSFERASE"/>
    <property type="match status" value="1"/>
</dbReference>
<feature type="region of interest" description="Disordered" evidence="1">
    <location>
        <begin position="243"/>
        <end position="280"/>
    </location>
</feature>
<dbReference type="PANTHER" id="PTHR36529">
    <property type="entry name" value="SLL1095 PROTEIN"/>
    <property type="match status" value="1"/>
</dbReference>
<dbReference type="InterPro" id="IPR018641">
    <property type="entry name" value="Trfase_1_rSAM/seldom-assoc"/>
</dbReference>
<feature type="compositionally biased region" description="Basic and acidic residues" evidence="1">
    <location>
        <begin position="269"/>
        <end position="280"/>
    </location>
</feature>
<keyword evidence="3" id="KW-1185">Reference proteome</keyword>
<name>M0MGF9_9EURY</name>
<evidence type="ECO:0000256" key="1">
    <source>
        <dbReference type="SAM" id="MobiDB-lite"/>
    </source>
</evidence>
<dbReference type="Gene3D" id="3.90.550.10">
    <property type="entry name" value="Spore Coat Polysaccharide Biosynthesis Protein SpsA, Chain A"/>
    <property type="match status" value="1"/>
</dbReference>
<reference evidence="2 3" key="1">
    <citation type="journal article" date="2014" name="PLoS Genet.">
        <title>Phylogenetically driven sequencing of extremely halophilic archaea reveals strategies for static and dynamic osmo-response.</title>
        <authorList>
            <person name="Becker E.A."/>
            <person name="Seitzer P.M."/>
            <person name="Tritt A."/>
            <person name="Larsen D."/>
            <person name="Krusor M."/>
            <person name="Yao A.I."/>
            <person name="Wu D."/>
            <person name="Madern D."/>
            <person name="Eisen J.A."/>
            <person name="Darling A.E."/>
            <person name="Facciotti M.T."/>
        </authorList>
    </citation>
    <scope>NUCLEOTIDE SEQUENCE [LARGE SCALE GENOMIC DNA]</scope>
    <source>
        <strain evidence="2 3">JCM 10879</strain>
    </source>
</reference>
<gene>
    <name evidence="2" type="ORF">C446_03022</name>
</gene>
<organism evidence="2 3">
    <name type="scientific">Halobiforma nitratireducens JCM 10879</name>
    <dbReference type="NCBI Taxonomy" id="1227454"/>
    <lineage>
        <taxon>Archaea</taxon>
        <taxon>Methanobacteriati</taxon>
        <taxon>Methanobacteriota</taxon>
        <taxon>Stenosarchaea group</taxon>
        <taxon>Halobacteria</taxon>
        <taxon>Halobacteriales</taxon>
        <taxon>Natrialbaceae</taxon>
        <taxon>Halobiforma</taxon>
    </lineage>
</organism>
<dbReference type="InterPro" id="IPR029044">
    <property type="entry name" value="Nucleotide-diphossugar_trans"/>
</dbReference>
<evidence type="ECO:0000313" key="3">
    <source>
        <dbReference type="Proteomes" id="UP000011607"/>
    </source>
</evidence>
<dbReference type="PATRIC" id="fig|1227454.3.peg.592"/>
<sequence>MIVVVPVDPPREGLVLSELVERTPLTDADAAVLYEAAVTDVVRTVADSGGELLVNYRDAETLPATDTGGDAPDPETEIRDLVAAALEDAPRDIEDVRFERQVGSTRSARIGNSVTHLLESEDVASVGVVEPTAPAVERSQIDGAAMGLRRHEAVFGPSSGGRTYLSAFREPIDFEDAYAPPSHATLATRATDAGLEFGFAPMIPTIATPDGLAATLATLETRALADRLLSTATPAVLEELGVRVTDDGLEFEGEGEGKGKGKTGSESGSKSEDHRDHGEK</sequence>
<evidence type="ECO:0000313" key="2">
    <source>
        <dbReference type="EMBL" id="EMA44428.1"/>
    </source>
</evidence>
<proteinExistence type="predicted"/>
<dbReference type="Proteomes" id="UP000011607">
    <property type="component" value="Unassembled WGS sequence"/>
</dbReference>
<dbReference type="RefSeq" id="WP_006671571.1">
    <property type="nucleotide sequence ID" value="NZ_AOMA01000031.1"/>
</dbReference>
<accession>M0MGF9</accession>
<comment type="caution">
    <text evidence="2">The sequence shown here is derived from an EMBL/GenBank/DDBJ whole genome shotgun (WGS) entry which is preliminary data.</text>
</comment>